<evidence type="ECO:0000256" key="1">
    <source>
        <dbReference type="ARBA" id="ARBA00022884"/>
    </source>
</evidence>
<dbReference type="Pfam" id="PF00059">
    <property type="entry name" value="Lectin_C"/>
    <property type="match status" value="1"/>
</dbReference>
<dbReference type="InterPro" id="IPR001304">
    <property type="entry name" value="C-type_lectin-like"/>
</dbReference>
<keyword evidence="6" id="KW-1185">Reference proteome</keyword>
<evidence type="ECO:0000259" key="3">
    <source>
        <dbReference type="PROSITE" id="PS50041"/>
    </source>
</evidence>
<feature type="domain" description="C-type lectin" evidence="3">
    <location>
        <begin position="494"/>
        <end position="599"/>
    </location>
</feature>
<dbReference type="EMBL" id="JANIIK010000109">
    <property type="protein sequence ID" value="KAJ3598605.1"/>
    <property type="molecule type" value="Genomic_DNA"/>
</dbReference>
<evidence type="ECO:0000259" key="4">
    <source>
        <dbReference type="PROSITE" id="PS50821"/>
    </source>
</evidence>
<dbReference type="InterPro" id="IPR016186">
    <property type="entry name" value="C-type_lectin-like/link_sf"/>
</dbReference>
<accession>A0A9Q0E0Z8</accession>
<proteinExistence type="predicted"/>
<protein>
    <recommendedName>
        <fullName evidence="7">C-type lectin domain-containing protein</fullName>
    </recommendedName>
</protein>
<evidence type="ECO:0000256" key="2">
    <source>
        <dbReference type="ARBA" id="ARBA00023158"/>
    </source>
</evidence>
<dbReference type="AlphaFoldDB" id="A0A9Q0E0Z8"/>
<dbReference type="InterPro" id="IPR035234">
    <property type="entry name" value="IgGFc-bd_N"/>
</dbReference>
<evidence type="ECO:0008006" key="7">
    <source>
        <dbReference type="Google" id="ProtNLM"/>
    </source>
</evidence>
<dbReference type="Proteomes" id="UP001148018">
    <property type="component" value="Unassembled WGS sequence"/>
</dbReference>
<dbReference type="CDD" id="cd00037">
    <property type="entry name" value="CLECT"/>
    <property type="match status" value="1"/>
</dbReference>
<feature type="domain" description="PAZ" evidence="4">
    <location>
        <begin position="1"/>
        <end position="95"/>
    </location>
</feature>
<dbReference type="GO" id="GO:0031047">
    <property type="term" value="P:regulatory ncRNA-mediated gene silencing"/>
    <property type="evidence" value="ECO:0007669"/>
    <property type="project" value="UniProtKB-KW"/>
</dbReference>
<dbReference type="InterPro" id="IPR016187">
    <property type="entry name" value="CTDL_fold"/>
</dbReference>
<dbReference type="Gene3D" id="3.10.100.10">
    <property type="entry name" value="Mannose-Binding Protein A, subunit A"/>
    <property type="match status" value="1"/>
</dbReference>
<reference evidence="5" key="1">
    <citation type="submission" date="2022-07" db="EMBL/GenBank/DDBJ databases">
        <title>Chromosome-level genome of Muraenolepis orangiensis.</title>
        <authorList>
            <person name="Kim J."/>
        </authorList>
    </citation>
    <scope>NUCLEOTIDE SEQUENCE</scope>
    <source>
        <strain evidence="5">KU_S4_2022</strain>
        <tissue evidence="5">Muscle</tissue>
    </source>
</reference>
<dbReference type="InterPro" id="IPR003100">
    <property type="entry name" value="PAZ_dom"/>
</dbReference>
<keyword evidence="2" id="KW-0943">RNA-mediated gene silencing</keyword>
<sequence>MLNMQQIGRNYYSPGDPLTIPQHRYNNKTYRVDEIAWDHTPNNTFQRGETEVTFKEYVKRQYALEVTDNKQALLVSHVKNMGPAMLIPEFCYLTDPLNMDSSGLHFVAAFPENIAHYYPTNNENKIEVTSFEDNAIVSIKLAYHVYVVYLTKGQAQTLLVPQEYELRRNQISSKTLEITSDKPIITRTFNIKDQSIQTSLLKASDKFGKLYKIPPMPSKIAEQSLSPSEVPEAAPFTVIVINNGAENNVTWKGDTVVMQEVSLEPFNLAQFWMSKDVTYEVETSEPVSVLFGHPCATVFNCTCGMLVTPLDPVSQTKLNFFIPPDFITNGEDEASLLIADQGSPLPYDPNHPALKSVGSVVFHRPGLLLNIIPEEDFATCFLINNDPSFGTLSADAVVVVHKDHKDLVHHGSETLSGSDWNDIKTTNYVSKSVPLIENENVFWHPKAMMAVYHMGSIGTTMYGNPAPIISKYTSLKGCVLTPEVVNMGDVAMGWRESIQYCRNMGLDLASMDGTELQLLAPKLHAANDTLKQVWIGFRRSSLTGEWYRLSKTKIENTHWGKGEPGEPEEGQCAMMSLDPDKDFGWSDESCCTAAVPLCHKDPIFLTY</sequence>
<dbReference type="SMART" id="SM00949">
    <property type="entry name" value="PAZ"/>
    <property type="match status" value="1"/>
</dbReference>
<organism evidence="5 6">
    <name type="scientific">Muraenolepis orangiensis</name>
    <name type="common">Patagonian moray cod</name>
    <dbReference type="NCBI Taxonomy" id="630683"/>
    <lineage>
        <taxon>Eukaryota</taxon>
        <taxon>Metazoa</taxon>
        <taxon>Chordata</taxon>
        <taxon>Craniata</taxon>
        <taxon>Vertebrata</taxon>
        <taxon>Euteleostomi</taxon>
        <taxon>Actinopterygii</taxon>
        <taxon>Neopterygii</taxon>
        <taxon>Teleostei</taxon>
        <taxon>Neoteleostei</taxon>
        <taxon>Acanthomorphata</taxon>
        <taxon>Zeiogadaria</taxon>
        <taxon>Gadariae</taxon>
        <taxon>Gadiformes</taxon>
        <taxon>Muraenolepidoidei</taxon>
        <taxon>Muraenolepididae</taxon>
        <taxon>Muraenolepis</taxon>
    </lineage>
</organism>
<dbReference type="SUPFAM" id="SSF56436">
    <property type="entry name" value="C-type lectin-like"/>
    <property type="match status" value="1"/>
</dbReference>
<dbReference type="PROSITE" id="PS50041">
    <property type="entry name" value="C_TYPE_LECTIN_2"/>
    <property type="match status" value="1"/>
</dbReference>
<dbReference type="SUPFAM" id="SSF101690">
    <property type="entry name" value="PAZ domain"/>
    <property type="match status" value="1"/>
</dbReference>
<gene>
    <name evidence="5" type="ORF">NHX12_002111</name>
</gene>
<dbReference type="GO" id="GO:0003723">
    <property type="term" value="F:RNA binding"/>
    <property type="evidence" value="ECO:0007669"/>
    <property type="project" value="UniProtKB-KW"/>
</dbReference>
<name>A0A9Q0E0Z8_9TELE</name>
<comment type="caution">
    <text evidence="5">The sequence shown here is derived from an EMBL/GenBank/DDBJ whole genome shotgun (WGS) entry which is preliminary data.</text>
</comment>
<evidence type="ECO:0000313" key="6">
    <source>
        <dbReference type="Proteomes" id="UP001148018"/>
    </source>
</evidence>
<dbReference type="Pfam" id="PF02170">
    <property type="entry name" value="PAZ"/>
    <property type="match status" value="1"/>
</dbReference>
<dbReference type="InterPro" id="IPR036085">
    <property type="entry name" value="PAZ_dom_sf"/>
</dbReference>
<dbReference type="Pfam" id="PF17517">
    <property type="entry name" value="IgGFc_binding"/>
    <property type="match status" value="1"/>
</dbReference>
<evidence type="ECO:0000313" key="5">
    <source>
        <dbReference type="EMBL" id="KAJ3598605.1"/>
    </source>
</evidence>
<dbReference type="PROSITE" id="PS50821">
    <property type="entry name" value="PAZ"/>
    <property type="match status" value="1"/>
</dbReference>
<dbReference type="CDD" id="cd02845">
    <property type="entry name" value="PAZ_piwi_like"/>
    <property type="match status" value="1"/>
</dbReference>
<dbReference type="Gene3D" id="2.170.260.10">
    <property type="entry name" value="paz domain"/>
    <property type="match status" value="1"/>
</dbReference>
<keyword evidence="1" id="KW-0694">RNA-binding</keyword>
<dbReference type="OrthoDB" id="7357196at2759"/>
<dbReference type="SMART" id="SM00034">
    <property type="entry name" value="CLECT"/>
    <property type="match status" value="1"/>
</dbReference>